<feature type="region of interest" description="Disordered" evidence="2">
    <location>
        <begin position="186"/>
        <end position="209"/>
    </location>
</feature>
<sequence>MPAALSYPGVYVEEIPSGVRTITGVPTSITAFVGRTRRGRTHEPVVVNGYGDFERVFGGLWLGSPLSFAVRDYFQNGGGQAIVVRLEKGASPAAFALGTVPFVAASPGTWGDNLRVIVDYNTVKTGVTEEDNKLFNLTVTDTGTNATEKFLNLSIDPNSPRYYPNVLAQNSNLLLVDVDALPDPAPRPPASAVVNNKPTPSAPTTKGDDGDALVAADFTGDGFAADKKGLYALEKADIFNLLCIPPHSFADDGDVEEALVTSAAAYCLERRAVLIADPPRAWNTVAKAVTGFNNSSLRSKNAAMYFPWLIQPNPLRENQLEAFAPSGAVAGVIARTDTTRGIWKAPAGLEAQLVGVPKLSVPLTDLENGQLNPLGLNCLRSLPAAGRVVWGARTSRGNDLLADEWKYLPVRRLALYIEESLYRGIQWVVFEPNDEPLWSQIRLNVGAFMQNLFRQGAFQGASPREAYFVKCDRETTTRDDINRGVVNIIVGFAPLKPAEFVVLKLQQMAGQSEA</sequence>
<dbReference type="Pfam" id="PF04984">
    <property type="entry name" value="Phage_sheath_1"/>
    <property type="match status" value="1"/>
</dbReference>
<proteinExistence type="inferred from homology"/>
<feature type="domain" description="Tail sheath protein subtilisin-like" evidence="3">
    <location>
        <begin position="237"/>
        <end position="395"/>
    </location>
</feature>
<dbReference type="Proteomes" id="UP000282656">
    <property type="component" value="Unassembled WGS sequence"/>
</dbReference>
<evidence type="ECO:0000313" key="6">
    <source>
        <dbReference type="Proteomes" id="UP000282656"/>
    </source>
</evidence>
<gene>
    <name evidence="5" type="ORF">D7X96_14255</name>
</gene>
<dbReference type="AlphaFoldDB" id="A0A3A8QP81"/>
<dbReference type="InterPro" id="IPR020287">
    <property type="entry name" value="Tail_sheath_C"/>
</dbReference>
<dbReference type="InterPro" id="IPR052042">
    <property type="entry name" value="Tail_sheath_structural"/>
</dbReference>
<dbReference type="InterPro" id="IPR035089">
    <property type="entry name" value="Phage_sheath_subtilisin"/>
</dbReference>
<dbReference type="RefSeq" id="WP_121769957.1">
    <property type="nucleotide sequence ID" value="NZ_RAWM01000031.1"/>
</dbReference>
<dbReference type="EMBL" id="RAWM01000031">
    <property type="protein sequence ID" value="RKH69618.1"/>
    <property type="molecule type" value="Genomic_DNA"/>
</dbReference>
<evidence type="ECO:0000259" key="4">
    <source>
        <dbReference type="Pfam" id="PF17482"/>
    </source>
</evidence>
<comment type="caution">
    <text evidence="5">The sequence shown here is derived from an EMBL/GenBank/DDBJ whole genome shotgun (WGS) entry which is preliminary data.</text>
</comment>
<accession>A0A3A8QP81</accession>
<evidence type="ECO:0000259" key="3">
    <source>
        <dbReference type="Pfam" id="PF04984"/>
    </source>
</evidence>
<dbReference type="PANTHER" id="PTHR35861:SF1">
    <property type="entry name" value="PHAGE TAIL SHEATH PROTEIN"/>
    <property type="match status" value="1"/>
</dbReference>
<evidence type="ECO:0000256" key="1">
    <source>
        <dbReference type="ARBA" id="ARBA00008005"/>
    </source>
</evidence>
<dbReference type="PANTHER" id="PTHR35861">
    <property type="match status" value="1"/>
</dbReference>
<protein>
    <submittedName>
        <fullName evidence="5">Phage tail sheath family protein</fullName>
    </submittedName>
</protein>
<dbReference type="Pfam" id="PF17482">
    <property type="entry name" value="Phage_sheath_1C"/>
    <property type="match status" value="1"/>
</dbReference>
<evidence type="ECO:0000256" key="2">
    <source>
        <dbReference type="SAM" id="MobiDB-lite"/>
    </source>
</evidence>
<dbReference type="OrthoDB" id="9767864at2"/>
<comment type="similarity">
    <text evidence="1">Belongs to the myoviridae tail sheath protein family.</text>
</comment>
<feature type="domain" description="Tail sheath protein C-terminal" evidence="4">
    <location>
        <begin position="404"/>
        <end position="505"/>
    </location>
</feature>
<evidence type="ECO:0000313" key="5">
    <source>
        <dbReference type="EMBL" id="RKH69618.1"/>
    </source>
</evidence>
<reference evidence="6" key="1">
    <citation type="submission" date="2018-09" db="EMBL/GenBank/DDBJ databases">
        <authorList>
            <person name="Livingstone P.G."/>
            <person name="Whitworth D.E."/>
        </authorList>
    </citation>
    <scope>NUCLEOTIDE SEQUENCE [LARGE SCALE GENOMIC DNA]</scope>
    <source>
        <strain evidence="6">AB047A</strain>
    </source>
</reference>
<dbReference type="Gene3D" id="3.40.50.11780">
    <property type="match status" value="2"/>
</dbReference>
<keyword evidence="6" id="KW-1185">Reference proteome</keyword>
<name>A0A3A8QP81_9BACT</name>
<organism evidence="5 6">
    <name type="scientific">Corallococcus interemptor</name>
    <dbReference type="NCBI Taxonomy" id="2316720"/>
    <lineage>
        <taxon>Bacteria</taxon>
        <taxon>Pseudomonadati</taxon>
        <taxon>Myxococcota</taxon>
        <taxon>Myxococcia</taxon>
        <taxon>Myxococcales</taxon>
        <taxon>Cystobacterineae</taxon>
        <taxon>Myxococcaceae</taxon>
        <taxon>Corallococcus</taxon>
    </lineage>
</organism>